<comment type="caution">
    <text evidence="2">The sequence shown here is derived from an EMBL/GenBank/DDBJ whole genome shotgun (WGS) entry which is preliminary data.</text>
</comment>
<feature type="domain" description="F-box" evidence="1">
    <location>
        <begin position="15"/>
        <end position="61"/>
    </location>
</feature>
<dbReference type="Gene3D" id="1.20.1280.50">
    <property type="match status" value="1"/>
</dbReference>
<accession>A0AB34JQJ2</accession>
<protein>
    <recommendedName>
        <fullName evidence="1">F-box domain-containing protein</fullName>
    </recommendedName>
</protein>
<dbReference type="PANTHER" id="PTHR12874:SF9">
    <property type="entry name" value="F-BOX ONLY PROTEIN 48"/>
    <property type="match status" value="1"/>
</dbReference>
<sequence>MRASAPPSSPPPQGTARMDALPDDLLLLCLSRLCEADLSRCASVSRCFARVCAADELWRHVCRRRWPQLGSSPRFATVYSPLCASGSWRALHQCRATTPRWREVCFRLDLSLHAVGAGRAEDWPESLASTLSALAGVMSSGVASEEERAWAVGLAAQLGAAEAPLLGALGVWARALEGRLDEWFEAAAAHTPHAAASTLVEARRRMAEALLAVLTGRSALAVLEDALLSETVRAELPGFEKLWRDAGLPHAIYRVDVSLESFKLEGCNLSVSAARRLPGVPMSHWWWWLQPPIFVSGGNPHTCC</sequence>
<reference evidence="2 3" key="1">
    <citation type="journal article" date="2024" name="Science">
        <title>Giant polyketide synthase enzymes in the biosynthesis of giant marine polyether toxins.</title>
        <authorList>
            <person name="Fallon T.R."/>
            <person name="Shende V.V."/>
            <person name="Wierzbicki I.H."/>
            <person name="Pendleton A.L."/>
            <person name="Watervoot N.F."/>
            <person name="Auber R.P."/>
            <person name="Gonzalez D.J."/>
            <person name="Wisecaver J.H."/>
            <person name="Moore B.S."/>
        </authorList>
    </citation>
    <scope>NUCLEOTIDE SEQUENCE [LARGE SCALE GENOMIC DNA]</scope>
    <source>
        <strain evidence="2 3">12B1</strain>
    </source>
</reference>
<dbReference type="AlphaFoldDB" id="A0AB34JQJ2"/>
<keyword evidence="3" id="KW-1185">Reference proteome</keyword>
<dbReference type="SUPFAM" id="SSF81383">
    <property type="entry name" value="F-box domain"/>
    <property type="match status" value="1"/>
</dbReference>
<evidence type="ECO:0000313" key="3">
    <source>
        <dbReference type="Proteomes" id="UP001515480"/>
    </source>
</evidence>
<gene>
    <name evidence="2" type="ORF">AB1Y20_018083</name>
</gene>
<dbReference type="InterPro" id="IPR036047">
    <property type="entry name" value="F-box-like_dom_sf"/>
</dbReference>
<dbReference type="InterPro" id="IPR001810">
    <property type="entry name" value="F-box_dom"/>
</dbReference>
<dbReference type="GO" id="GO:0005737">
    <property type="term" value="C:cytoplasm"/>
    <property type="evidence" value="ECO:0007669"/>
    <property type="project" value="TreeGrafter"/>
</dbReference>
<dbReference type="Pfam" id="PF12937">
    <property type="entry name" value="F-box-like"/>
    <property type="match status" value="1"/>
</dbReference>
<dbReference type="GO" id="GO:0019005">
    <property type="term" value="C:SCF ubiquitin ligase complex"/>
    <property type="evidence" value="ECO:0007669"/>
    <property type="project" value="TreeGrafter"/>
</dbReference>
<evidence type="ECO:0000259" key="1">
    <source>
        <dbReference type="PROSITE" id="PS50181"/>
    </source>
</evidence>
<name>A0AB34JQJ2_PRYPA</name>
<organism evidence="2 3">
    <name type="scientific">Prymnesium parvum</name>
    <name type="common">Toxic golden alga</name>
    <dbReference type="NCBI Taxonomy" id="97485"/>
    <lineage>
        <taxon>Eukaryota</taxon>
        <taxon>Haptista</taxon>
        <taxon>Haptophyta</taxon>
        <taxon>Prymnesiophyceae</taxon>
        <taxon>Prymnesiales</taxon>
        <taxon>Prymnesiaceae</taxon>
        <taxon>Prymnesium</taxon>
    </lineage>
</organism>
<dbReference type="PANTHER" id="PTHR12874">
    <property type="entry name" value="F-BOX ONLY PROTEIN 48-RELATED"/>
    <property type="match status" value="1"/>
</dbReference>
<dbReference type="SMART" id="SM00256">
    <property type="entry name" value="FBOX"/>
    <property type="match status" value="1"/>
</dbReference>
<proteinExistence type="predicted"/>
<dbReference type="EMBL" id="JBGBPQ010000006">
    <property type="protein sequence ID" value="KAL1523127.1"/>
    <property type="molecule type" value="Genomic_DNA"/>
</dbReference>
<dbReference type="GO" id="GO:0031146">
    <property type="term" value="P:SCF-dependent proteasomal ubiquitin-dependent protein catabolic process"/>
    <property type="evidence" value="ECO:0007669"/>
    <property type="project" value="TreeGrafter"/>
</dbReference>
<dbReference type="Proteomes" id="UP001515480">
    <property type="component" value="Unassembled WGS sequence"/>
</dbReference>
<evidence type="ECO:0000313" key="2">
    <source>
        <dbReference type="EMBL" id="KAL1523127.1"/>
    </source>
</evidence>
<dbReference type="PROSITE" id="PS50181">
    <property type="entry name" value="FBOX"/>
    <property type="match status" value="1"/>
</dbReference>